<evidence type="ECO:0000256" key="2">
    <source>
        <dbReference type="ARBA" id="ARBA00023043"/>
    </source>
</evidence>
<keyword evidence="5" id="KW-1185">Reference proteome</keyword>
<dbReference type="SMART" id="SM00248">
    <property type="entry name" value="ANK"/>
    <property type="match status" value="6"/>
</dbReference>
<feature type="repeat" description="ANK" evidence="3">
    <location>
        <begin position="52"/>
        <end position="76"/>
    </location>
</feature>
<dbReference type="Gene3D" id="1.25.40.20">
    <property type="entry name" value="Ankyrin repeat-containing domain"/>
    <property type="match status" value="2"/>
</dbReference>
<dbReference type="Proteomes" id="UP000799324">
    <property type="component" value="Unassembled WGS sequence"/>
</dbReference>
<sequence>MVEKLLAAGALSDKRTSSGSTPLHYAAASGSRRISEMLLETYDRGTNTVDGAGHTALFYAVINGYYDVVELLIKQGNADPNCHDPREFSTTAPPLTQAILLNDFRMMQILLEAGADANIQYEGLPAFYNVARQGKGELINLMVKHVAILDLYDSDLRKENISLSTTRYLYDLFVEHGIDLNVQDQRKQTLLMLAAADGHMGVCQLLLDRPDVDVTVVDKYGENAADHARVSKHWDVANMLQNKMTAATRPALEEHPGLPSSDVTIPQYTQAQLNAYSQQYQCYPPQPYHIFEDVLHPLGIGPAG</sequence>
<evidence type="ECO:0000256" key="1">
    <source>
        <dbReference type="ARBA" id="ARBA00022737"/>
    </source>
</evidence>
<dbReference type="PANTHER" id="PTHR24198:SF165">
    <property type="entry name" value="ANKYRIN REPEAT-CONTAINING PROTEIN-RELATED"/>
    <property type="match status" value="1"/>
</dbReference>
<reference evidence="4" key="1">
    <citation type="journal article" date="2020" name="Stud. Mycol.">
        <title>101 Dothideomycetes genomes: a test case for predicting lifestyles and emergence of pathogens.</title>
        <authorList>
            <person name="Haridas S."/>
            <person name="Albert R."/>
            <person name="Binder M."/>
            <person name="Bloem J."/>
            <person name="Labutti K."/>
            <person name="Salamov A."/>
            <person name="Andreopoulos B."/>
            <person name="Baker S."/>
            <person name="Barry K."/>
            <person name="Bills G."/>
            <person name="Bluhm B."/>
            <person name="Cannon C."/>
            <person name="Castanera R."/>
            <person name="Culley D."/>
            <person name="Daum C."/>
            <person name="Ezra D."/>
            <person name="Gonzalez J."/>
            <person name="Henrissat B."/>
            <person name="Kuo A."/>
            <person name="Liang C."/>
            <person name="Lipzen A."/>
            <person name="Lutzoni F."/>
            <person name="Magnuson J."/>
            <person name="Mondo S."/>
            <person name="Nolan M."/>
            <person name="Ohm R."/>
            <person name="Pangilinan J."/>
            <person name="Park H.-J."/>
            <person name="Ramirez L."/>
            <person name="Alfaro M."/>
            <person name="Sun H."/>
            <person name="Tritt A."/>
            <person name="Yoshinaga Y."/>
            <person name="Zwiers L.-H."/>
            <person name="Turgeon B."/>
            <person name="Goodwin S."/>
            <person name="Spatafora J."/>
            <person name="Crous P."/>
            <person name="Grigoriev I."/>
        </authorList>
    </citation>
    <scope>NUCLEOTIDE SEQUENCE</scope>
    <source>
        <strain evidence="4">CBS 122681</strain>
    </source>
</reference>
<accession>A0A6A6TL45</accession>
<dbReference type="OrthoDB" id="539213at2759"/>
<organism evidence="4 5">
    <name type="scientific">Lophiostoma macrostomum CBS 122681</name>
    <dbReference type="NCBI Taxonomy" id="1314788"/>
    <lineage>
        <taxon>Eukaryota</taxon>
        <taxon>Fungi</taxon>
        <taxon>Dikarya</taxon>
        <taxon>Ascomycota</taxon>
        <taxon>Pezizomycotina</taxon>
        <taxon>Dothideomycetes</taxon>
        <taxon>Pleosporomycetidae</taxon>
        <taxon>Pleosporales</taxon>
        <taxon>Lophiostomataceae</taxon>
        <taxon>Lophiostoma</taxon>
    </lineage>
</organism>
<evidence type="ECO:0000313" key="4">
    <source>
        <dbReference type="EMBL" id="KAF2660799.1"/>
    </source>
</evidence>
<name>A0A6A6TL45_9PLEO</name>
<evidence type="ECO:0000256" key="3">
    <source>
        <dbReference type="PROSITE-ProRule" id="PRU00023"/>
    </source>
</evidence>
<keyword evidence="2 3" id="KW-0040">ANK repeat</keyword>
<dbReference type="PRINTS" id="PR01415">
    <property type="entry name" value="ANKYRIN"/>
</dbReference>
<dbReference type="PROSITE" id="PS50297">
    <property type="entry name" value="ANK_REP_REGION"/>
    <property type="match status" value="2"/>
</dbReference>
<feature type="repeat" description="ANK" evidence="3">
    <location>
        <begin position="18"/>
        <end position="40"/>
    </location>
</feature>
<dbReference type="Pfam" id="PF13857">
    <property type="entry name" value="Ank_5"/>
    <property type="match status" value="1"/>
</dbReference>
<dbReference type="InterPro" id="IPR002110">
    <property type="entry name" value="Ankyrin_rpt"/>
</dbReference>
<dbReference type="EMBL" id="MU004297">
    <property type="protein sequence ID" value="KAF2660799.1"/>
    <property type="molecule type" value="Genomic_DNA"/>
</dbReference>
<protein>
    <submittedName>
        <fullName evidence="4">Ankyrin</fullName>
    </submittedName>
</protein>
<dbReference type="PROSITE" id="PS50088">
    <property type="entry name" value="ANK_REPEAT"/>
    <property type="match status" value="2"/>
</dbReference>
<proteinExistence type="predicted"/>
<dbReference type="PANTHER" id="PTHR24198">
    <property type="entry name" value="ANKYRIN REPEAT AND PROTEIN KINASE DOMAIN-CONTAINING PROTEIN"/>
    <property type="match status" value="1"/>
</dbReference>
<dbReference type="Pfam" id="PF12796">
    <property type="entry name" value="Ank_2"/>
    <property type="match status" value="1"/>
</dbReference>
<dbReference type="InterPro" id="IPR036770">
    <property type="entry name" value="Ankyrin_rpt-contain_sf"/>
</dbReference>
<dbReference type="AlphaFoldDB" id="A0A6A6TL45"/>
<dbReference type="SUPFAM" id="SSF48403">
    <property type="entry name" value="Ankyrin repeat"/>
    <property type="match status" value="1"/>
</dbReference>
<keyword evidence="1" id="KW-0677">Repeat</keyword>
<evidence type="ECO:0000313" key="5">
    <source>
        <dbReference type="Proteomes" id="UP000799324"/>
    </source>
</evidence>
<gene>
    <name evidence="4" type="ORF">K491DRAFT_674429</name>
</gene>